<dbReference type="AlphaFoldDB" id="A0A6P1VMR8"/>
<dbReference type="Pfam" id="PF12833">
    <property type="entry name" value="HTH_18"/>
    <property type="match status" value="1"/>
</dbReference>
<keyword evidence="1" id="KW-0805">Transcription regulation</keyword>
<sequence length="308" mass="36009">MEKNIVIFKNLHETYQTMDLPVSGIETNAEFTINNLKALHPQLPFKSIGFRPDYFSFLFVKNAKGQYTTDDVTFATEPGTIYFTNPGHFKSFEWYEIDEVYLITFSESFLRENVHPDIFREFPFLLAETVYPKVLKQADFAEFETLYRQIEKEYHAGSPYKNRIIGNFFVVLLLKIKEYFWNDYNPIYEGNRSSQIVKTFKRNLENHFRELVTGKVHQPLRVQDYADKQSLHVNYLSNVITSKTGKSVSTWIAEKTIAEARTLLQNASMSIKEVSNLLGFSEATHFSNYFKKHTAMSPADYRKQLLKS</sequence>
<dbReference type="Proteomes" id="UP000464577">
    <property type="component" value="Chromosome"/>
</dbReference>
<dbReference type="GO" id="GO:0003700">
    <property type="term" value="F:DNA-binding transcription factor activity"/>
    <property type="evidence" value="ECO:0007669"/>
    <property type="project" value="InterPro"/>
</dbReference>
<dbReference type="Gene3D" id="1.10.10.60">
    <property type="entry name" value="Homeodomain-like"/>
    <property type="match status" value="1"/>
</dbReference>
<evidence type="ECO:0000256" key="3">
    <source>
        <dbReference type="ARBA" id="ARBA00023163"/>
    </source>
</evidence>
<evidence type="ECO:0000259" key="4">
    <source>
        <dbReference type="PROSITE" id="PS01124"/>
    </source>
</evidence>
<keyword evidence="6" id="KW-1185">Reference proteome</keyword>
<dbReference type="InterPro" id="IPR009057">
    <property type="entry name" value="Homeodomain-like_sf"/>
</dbReference>
<dbReference type="SUPFAM" id="SSF51215">
    <property type="entry name" value="Regulatory protein AraC"/>
    <property type="match status" value="1"/>
</dbReference>
<evidence type="ECO:0000256" key="1">
    <source>
        <dbReference type="ARBA" id="ARBA00023015"/>
    </source>
</evidence>
<dbReference type="PROSITE" id="PS01124">
    <property type="entry name" value="HTH_ARAC_FAMILY_2"/>
    <property type="match status" value="1"/>
</dbReference>
<gene>
    <name evidence="5" type="ORF">GJR95_02680</name>
</gene>
<dbReference type="GO" id="GO:0043565">
    <property type="term" value="F:sequence-specific DNA binding"/>
    <property type="evidence" value="ECO:0007669"/>
    <property type="project" value="InterPro"/>
</dbReference>
<dbReference type="InterPro" id="IPR018060">
    <property type="entry name" value="HTH_AraC"/>
</dbReference>
<evidence type="ECO:0000313" key="5">
    <source>
        <dbReference type="EMBL" id="QHV93995.1"/>
    </source>
</evidence>
<dbReference type="RefSeq" id="WP_162384417.1">
    <property type="nucleotide sequence ID" value="NZ_CP045997.1"/>
</dbReference>
<dbReference type="KEGG" id="senf:GJR95_02680"/>
<dbReference type="SMART" id="SM00342">
    <property type="entry name" value="HTH_ARAC"/>
    <property type="match status" value="1"/>
</dbReference>
<protein>
    <submittedName>
        <fullName evidence="5">Helix-turn-helix domain-containing protein</fullName>
    </submittedName>
</protein>
<dbReference type="PANTHER" id="PTHR43280:SF32">
    <property type="entry name" value="TRANSCRIPTIONAL REGULATORY PROTEIN"/>
    <property type="match status" value="1"/>
</dbReference>
<reference evidence="5 6" key="1">
    <citation type="submission" date="2019-11" db="EMBL/GenBank/DDBJ databases">
        <title>Spirosoma endbachense sp. nov., isolated from a natural salt meadow.</title>
        <authorList>
            <person name="Rojas J."/>
            <person name="Ambika Manirajan B."/>
            <person name="Ratering S."/>
            <person name="Suarez C."/>
            <person name="Geissler-Plaum R."/>
            <person name="Schnell S."/>
        </authorList>
    </citation>
    <scope>NUCLEOTIDE SEQUENCE [LARGE SCALE GENOMIC DNA]</scope>
    <source>
        <strain evidence="5 6">I-24</strain>
    </source>
</reference>
<organism evidence="5 6">
    <name type="scientific">Spirosoma endbachense</name>
    <dbReference type="NCBI Taxonomy" id="2666025"/>
    <lineage>
        <taxon>Bacteria</taxon>
        <taxon>Pseudomonadati</taxon>
        <taxon>Bacteroidota</taxon>
        <taxon>Cytophagia</taxon>
        <taxon>Cytophagales</taxon>
        <taxon>Cytophagaceae</taxon>
        <taxon>Spirosoma</taxon>
    </lineage>
</organism>
<accession>A0A6P1VMR8</accession>
<name>A0A6P1VMR8_9BACT</name>
<dbReference type="SUPFAM" id="SSF46689">
    <property type="entry name" value="Homeodomain-like"/>
    <property type="match status" value="1"/>
</dbReference>
<evidence type="ECO:0000256" key="2">
    <source>
        <dbReference type="ARBA" id="ARBA00023125"/>
    </source>
</evidence>
<feature type="domain" description="HTH araC/xylS-type" evidence="4">
    <location>
        <begin position="206"/>
        <end position="304"/>
    </location>
</feature>
<dbReference type="InterPro" id="IPR037923">
    <property type="entry name" value="HTH-like"/>
</dbReference>
<proteinExistence type="predicted"/>
<keyword evidence="3" id="KW-0804">Transcription</keyword>
<keyword evidence="2" id="KW-0238">DNA-binding</keyword>
<evidence type="ECO:0000313" key="6">
    <source>
        <dbReference type="Proteomes" id="UP000464577"/>
    </source>
</evidence>
<dbReference type="InterPro" id="IPR020449">
    <property type="entry name" value="Tscrpt_reg_AraC-type_HTH"/>
</dbReference>
<dbReference type="PRINTS" id="PR00032">
    <property type="entry name" value="HTHARAC"/>
</dbReference>
<dbReference type="EMBL" id="CP045997">
    <property type="protein sequence ID" value="QHV93995.1"/>
    <property type="molecule type" value="Genomic_DNA"/>
</dbReference>
<dbReference type="PANTHER" id="PTHR43280">
    <property type="entry name" value="ARAC-FAMILY TRANSCRIPTIONAL REGULATOR"/>
    <property type="match status" value="1"/>
</dbReference>